<keyword evidence="2" id="KW-0238">DNA-binding</keyword>
<dbReference type="GeneID" id="92938310"/>
<dbReference type="InterPro" id="IPR029441">
    <property type="entry name" value="Cass2"/>
</dbReference>
<evidence type="ECO:0000259" key="4">
    <source>
        <dbReference type="PROSITE" id="PS01124"/>
    </source>
</evidence>
<gene>
    <name evidence="5" type="ORF">CLSPO_c16010</name>
</gene>
<dbReference type="RefSeq" id="WP_033059247.1">
    <property type="nucleotide sequence ID" value="NZ_CP009225.1"/>
</dbReference>
<dbReference type="Proteomes" id="UP000033052">
    <property type="component" value="Chromosome"/>
</dbReference>
<dbReference type="SUPFAM" id="SSF55136">
    <property type="entry name" value="Probable bacterial effector-binding domain"/>
    <property type="match status" value="1"/>
</dbReference>
<dbReference type="AlphaFoldDB" id="A0A7U4JNC7"/>
<dbReference type="Gene3D" id="3.20.80.10">
    <property type="entry name" value="Regulatory factor, effector binding domain"/>
    <property type="match status" value="1"/>
</dbReference>
<dbReference type="KEGG" id="cld:CLSPO_c16010"/>
<proteinExistence type="predicted"/>
<evidence type="ECO:0000313" key="5">
    <source>
        <dbReference type="EMBL" id="AKC62321.1"/>
    </source>
</evidence>
<dbReference type="PROSITE" id="PS01124">
    <property type="entry name" value="HTH_ARAC_FAMILY_2"/>
    <property type="match status" value="1"/>
</dbReference>
<dbReference type="Pfam" id="PF14526">
    <property type="entry name" value="Cass2"/>
    <property type="match status" value="1"/>
</dbReference>
<protein>
    <submittedName>
        <fullName evidence="5">AraC family transcription regulator</fullName>
    </submittedName>
</protein>
<dbReference type="PRINTS" id="PR00032">
    <property type="entry name" value="HTHARAC"/>
</dbReference>
<dbReference type="SMART" id="SM00871">
    <property type="entry name" value="AraC_E_bind"/>
    <property type="match status" value="1"/>
</dbReference>
<reference evidence="5 6" key="1">
    <citation type="journal article" date="2015" name="PLoS ONE">
        <title>A universal mariner transposon system for forward genetic studies in the genus clostridium.</title>
        <authorList>
            <person name="Zhang Y."/>
            <person name="Grosse-Honebrink A."/>
            <person name="Minton N.P."/>
        </authorList>
    </citation>
    <scope>NUCLEOTIDE SEQUENCE [LARGE SCALE GENOMIC DNA]</scope>
    <source>
        <strain evidence="5 6">NCIMB 10696</strain>
    </source>
</reference>
<evidence type="ECO:0000256" key="1">
    <source>
        <dbReference type="ARBA" id="ARBA00023015"/>
    </source>
</evidence>
<dbReference type="InterPro" id="IPR020449">
    <property type="entry name" value="Tscrpt_reg_AraC-type_HTH"/>
</dbReference>
<organism evidence="5 6">
    <name type="scientific">Clostridium sporogenes</name>
    <dbReference type="NCBI Taxonomy" id="1509"/>
    <lineage>
        <taxon>Bacteria</taxon>
        <taxon>Bacillati</taxon>
        <taxon>Bacillota</taxon>
        <taxon>Clostridia</taxon>
        <taxon>Eubacteriales</taxon>
        <taxon>Clostridiaceae</taxon>
        <taxon>Clostridium</taxon>
    </lineage>
</organism>
<dbReference type="InterPro" id="IPR011256">
    <property type="entry name" value="Reg_factor_effector_dom_sf"/>
</dbReference>
<dbReference type="InterPro" id="IPR050959">
    <property type="entry name" value="MarA-like"/>
</dbReference>
<dbReference type="Pfam" id="PF12833">
    <property type="entry name" value="HTH_18"/>
    <property type="match status" value="1"/>
</dbReference>
<evidence type="ECO:0000313" key="6">
    <source>
        <dbReference type="Proteomes" id="UP000033052"/>
    </source>
</evidence>
<dbReference type="Gene3D" id="1.10.10.60">
    <property type="entry name" value="Homeodomain-like"/>
    <property type="match status" value="2"/>
</dbReference>
<keyword evidence="1" id="KW-0805">Transcription regulation</keyword>
<feature type="domain" description="HTH araC/xylS-type" evidence="4">
    <location>
        <begin position="8"/>
        <end position="106"/>
    </location>
</feature>
<evidence type="ECO:0000256" key="2">
    <source>
        <dbReference type="ARBA" id="ARBA00023125"/>
    </source>
</evidence>
<sequence length="294" mass="33763">MESWESIQKTLDYIEENLSEKMEIGNLAKVACLSPFYYQRLFSRLVGKPVMEYIKLRRLAHTTNFLLSSDSKIIDIGMTVGFESHETFTRSFKGAYGFTPEAFRKGPRPLTHFLKPDLSMKYTLIQEDVPLVANGIILEVSQKNLENPRFFQGLSIDTPFSNNPGVDYLAELWHSFHMKKSTIKDLKKDGNEIGVGTHSEKEGHINYFVGAEVNKTNCQSEFISWSMPSGDYVVCSFEAENFHLLTTNALDKAVQYMYSTWLPKNKLTTDAFMAELYFDTNEDAVYMEIWLKLV</sequence>
<dbReference type="InterPro" id="IPR018060">
    <property type="entry name" value="HTH_AraC"/>
</dbReference>
<dbReference type="SMART" id="SM00342">
    <property type="entry name" value="HTH_ARAC"/>
    <property type="match status" value="1"/>
</dbReference>
<name>A0A7U4JNC7_CLOSG</name>
<dbReference type="InterPro" id="IPR010499">
    <property type="entry name" value="AraC_E-bd"/>
</dbReference>
<keyword evidence="3" id="KW-0804">Transcription</keyword>
<dbReference type="EMBL" id="CP009225">
    <property type="protein sequence ID" value="AKC62321.1"/>
    <property type="molecule type" value="Genomic_DNA"/>
</dbReference>
<dbReference type="GO" id="GO:0043565">
    <property type="term" value="F:sequence-specific DNA binding"/>
    <property type="evidence" value="ECO:0007669"/>
    <property type="project" value="InterPro"/>
</dbReference>
<dbReference type="PANTHER" id="PTHR47504">
    <property type="entry name" value="RIGHT ORIGIN-BINDING PROTEIN"/>
    <property type="match status" value="1"/>
</dbReference>
<dbReference type="SUPFAM" id="SSF46689">
    <property type="entry name" value="Homeodomain-like"/>
    <property type="match status" value="2"/>
</dbReference>
<accession>A0A7U4JNC7</accession>
<dbReference type="InterPro" id="IPR009057">
    <property type="entry name" value="Homeodomain-like_sf"/>
</dbReference>
<dbReference type="PANTHER" id="PTHR47504:SF5">
    <property type="entry name" value="RIGHT ORIGIN-BINDING PROTEIN"/>
    <property type="match status" value="1"/>
</dbReference>
<dbReference type="GO" id="GO:0003700">
    <property type="term" value="F:DNA-binding transcription factor activity"/>
    <property type="evidence" value="ECO:0007669"/>
    <property type="project" value="InterPro"/>
</dbReference>
<evidence type="ECO:0000256" key="3">
    <source>
        <dbReference type="ARBA" id="ARBA00023163"/>
    </source>
</evidence>